<dbReference type="AlphaFoldDB" id="A0AAW3ZVB7"/>
<dbReference type="Proteomes" id="UP000650616">
    <property type="component" value="Unassembled WGS sequence"/>
</dbReference>
<reference evidence="1 2" key="1">
    <citation type="submission" date="2015-08" db="EMBL/GenBank/DDBJ databases">
        <title>Comparative genomics of the Campylobacter concisus group.</title>
        <authorList>
            <person name="Yee E."/>
            <person name="Chapman M.H."/>
            <person name="Huynh S."/>
            <person name="Bono J.L."/>
            <person name="On S.L."/>
            <person name="St Leger J."/>
            <person name="Foster G."/>
            <person name="Parker C.T."/>
            <person name="Miller W.G."/>
        </authorList>
    </citation>
    <scope>NUCLEOTIDE SEQUENCE [LARGE SCALE GENOMIC DNA]</scope>
    <source>
        <strain evidence="1 2">RM9337</strain>
    </source>
</reference>
<organism evidence="1 2">
    <name type="scientific">Campylobacter californiensis</name>
    <dbReference type="NCBI Taxonomy" id="1032243"/>
    <lineage>
        <taxon>Bacteria</taxon>
        <taxon>Pseudomonadati</taxon>
        <taxon>Campylobacterota</taxon>
        <taxon>Epsilonproteobacteria</taxon>
        <taxon>Campylobacterales</taxon>
        <taxon>Campylobacteraceae</taxon>
        <taxon>Campylobacter</taxon>
    </lineage>
</organism>
<dbReference type="RefSeq" id="WP_170016489.1">
    <property type="nucleotide sequence ID" value="NZ_CP012545.1"/>
</dbReference>
<sequence>MIRLKFTVCVFAVFFGVNLLGAIYKDTNGLSHDVIKENTGFGKNGYRDIKTDNVLTKKGISKPSIYGDMEVTGATISIPEAGEYFFEPKVYNDLDSVRTTIKFIKNDTNFITNSSSATLDFSDKSKFEQQNIDGSKVIFAKLYWAGSISNKWGLNSFNDNDKVLRNRYYSDIKNFNTIQFKTPNGRIYSLTAKEADTKWYGSYTNDGMQFMYQANIDVTNIIKKTLGKDKKGRTFTAGDIISTKGKSFPLIGYREGSWNNKLYAPFYGGWALVVVYDFGDQHTNIIKPKNISIYDGLTILAPIVKNKSMNLKFDGFYTPTRGDVHSSFSILSFGGKKEIYNAEVIEINSKKIINDNSNRINQYKDINNNIYFDNYFNSTITKNGKHLNSNRVYNNQMDLDTYNITNLIGNSQTSATAKITAGTKSIYGTDFGERTNIGMVGFSTTLYVPEVCYMEKIEYKRGDSDFIEISTDEKQKTQLRIGDILKNTLIIKNKGNETAEGVVVTAEFDSENAIKNTYIVPTRISESFDILDSEVNKANLYTLNGKLVDFYVGKGADSGEGGSFDNINRALIRFENILNGEFKPIDYRVSFKNKSMDYKYESGFISKCESKKYQIETILPEKNEIDVVNKNYAKNEKRSLFTQLSGRAFDVKLMFFDENNAVATTPAIFIKDDVMTVGVVSGGCDADFIESTAREINTKGKTEFDIERVLVNGSYSFLKFKMVYKNQFDETIEKCSSDSFAVRPDKFILQEDGQNINSLIGGKNYDNITIKALKYGGTIDDNFGARIGDIKFTQTNPDGCDIELDELKGLKFNADIKHGEGRLTKETGGVAVAQDQSTNFYYPDIGLATIKAADTKYTSTDSINNDCVINSSASNENINGMIGCDIPLDQSLTFTPKDIRVDKFSFPNDKAAVYLSQTIDNNSPAHTYAKAQFQITARLYNDKPALMYSNGCYAKDVKFNMSFNPGSDTDTNIASTKEKIHYFMDDSKLKQNEDDKFNALAEGFARGVFNGEVKINFAREKNLAINPFQITNDQFEFSDIKDADNVNGTTYIKPQGDEIKSANFYYARLYAPYLEGPKNGFDTNLYYGIYCNNCDSAIFDASNASVLPNTGGWYIDKNAGPDKAVAITFDPKPTSAKARIKEGYTLNNGKMPINLSSTVAGYAQINMQDLPEWLIYNQTNKDATYNDFVVKFLDKGGWGGSSLGLKTKDNDGKNMGEGKFIGGSDFEGVSERTNRRIEW</sequence>
<protein>
    <submittedName>
        <fullName evidence="1">Uncharacterized protein</fullName>
    </submittedName>
</protein>
<accession>A0AAW3ZVB7</accession>
<gene>
    <name evidence="1" type="ORF">CCAL9337_06305</name>
</gene>
<name>A0AAW3ZVB7_9BACT</name>
<dbReference type="EMBL" id="LIWG01000007">
    <property type="protein sequence ID" value="MBE3608333.1"/>
    <property type="molecule type" value="Genomic_DNA"/>
</dbReference>
<evidence type="ECO:0000313" key="1">
    <source>
        <dbReference type="EMBL" id="MBE3608333.1"/>
    </source>
</evidence>
<proteinExistence type="predicted"/>
<evidence type="ECO:0000313" key="2">
    <source>
        <dbReference type="Proteomes" id="UP000650616"/>
    </source>
</evidence>
<keyword evidence="2" id="KW-1185">Reference proteome</keyword>
<comment type="caution">
    <text evidence="1">The sequence shown here is derived from an EMBL/GenBank/DDBJ whole genome shotgun (WGS) entry which is preliminary data.</text>
</comment>